<dbReference type="AlphaFoldDB" id="A0A848CZ96"/>
<evidence type="ECO:0000313" key="1">
    <source>
        <dbReference type="EMBL" id="NMF00242.1"/>
    </source>
</evidence>
<name>A0A848CZ96_ANEAE</name>
<protein>
    <submittedName>
        <fullName evidence="1">Uncharacterized protein</fullName>
    </submittedName>
</protein>
<reference evidence="1 2" key="1">
    <citation type="submission" date="2020-04" db="EMBL/GenBank/DDBJ databases">
        <authorList>
            <person name="Hitch T.C.A."/>
            <person name="Wylensek D."/>
            <person name="Clavel T."/>
        </authorList>
    </citation>
    <scope>NUCLEOTIDE SEQUENCE [LARGE SCALE GENOMIC DNA]</scope>
    <source>
        <strain evidence="1 2">WB01_D5_05</strain>
    </source>
</reference>
<dbReference type="EMBL" id="JABAGO010000042">
    <property type="protein sequence ID" value="NMF00242.1"/>
    <property type="molecule type" value="Genomic_DNA"/>
</dbReference>
<gene>
    <name evidence="1" type="ORF">HF838_18605</name>
</gene>
<sequence length="56" mass="6348">MELFSFAKVSATTARRLSDCAILLICSFKAEPVFNSTVSPRLFLIFLNINLIPLWQ</sequence>
<evidence type="ECO:0000313" key="2">
    <source>
        <dbReference type="Proteomes" id="UP000561326"/>
    </source>
</evidence>
<organism evidence="1 2">
    <name type="scientific">Aneurinibacillus aneurinilyticus</name>
    <name type="common">Bacillus aneurinolyticus</name>
    <dbReference type="NCBI Taxonomy" id="1391"/>
    <lineage>
        <taxon>Bacteria</taxon>
        <taxon>Bacillati</taxon>
        <taxon>Bacillota</taxon>
        <taxon>Bacilli</taxon>
        <taxon>Bacillales</taxon>
        <taxon>Paenibacillaceae</taxon>
        <taxon>Aneurinibacillus group</taxon>
        <taxon>Aneurinibacillus</taxon>
    </lineage>
</organism>
<accession>A0A848CZ96</accession>
<proteinExistence type="predicted"/>
<comment type="caution">
    <text evidence="1">The sequence shown here is derived from an EMBL/GenBank/DDBJ whole genome shotgun (WGS) entry which is preliminary data.</text>
</comment>
<dbReference type="Proteomes" id="UP000561326">
    <property type="component" value="Unassembled WGS sequence"/>
</dbReference>